<reference evidence="1" key="2">
    <citation type="submission" date="2021-04" db="EMBL/GenBank/DDBJ databases">
        <authorList>
            <person name="Gilroy R."/>
        </authorList>
    </citation>
    <scope>NUCLEOTIDE SEQUENCE</scope>
    <source>
        <strain evidence="1">ChiHjej11B10-19426</strain>
    </source>
</reference>
<evidence type="ECO:0000313" key="1">
    <source>
        <dbReference type="EMBL" id="HIZ15618.1"/>
    </source>
</evidence>
<proteinExistence type="predicted"/>
<dbReference type="PROSITE" id="PS51257">
    <property type="entry name" value="PROKAR_LIPOPROTEIN"/>
    <property type="match status" value="1"/>
</dbReference>
<dbReference type="AlphaFoldDB" id="A0A9D2DEP4"/>
<comment type="caution">
    <text evidence="1">The sequence shown here is derived from an EMBL/GenBank/DDBJ whole genome shotgun (WGS) entry which is preliminary data.</text>
</comment>
<dbReference type="Proteomes" id="UP000824014">
    <property type="component" value="Unassembled WGS sequence"/>
</dbReference>
<gene>
    <name evidence="1" type="ORF">H9816_06890</name>
</gene>
<protein>
    <submittedName>
        <fullName evidence="1">Uncharacterized protein</fullName>
    </submittedName>
</protein>
<reference evidence="1" key="1">
    <citation type="journal article" date="2021" name="PeerJ">
        <title>Extensive microbial diversity within the chicken gut microbiome revealed by metagenomics and culture.</title>
        <authorList>
            <person name="Gilroy R."/>
            <person name="Ravi A."/>
            <person name="Getino M."/>
            <person name="Pursley I."/>
            <person name="Horton D.L."/>
            <person name="Alikhan N.F."/>
            <person name="Baker D."/>
            <person name="Gharbi K."/>
            <person name="Hall N."/>
            <person name="Watson M."/>
            <person name="Adriaenssens E.M."/>
            <person name="Foster-Nyarko E."/>
            <person name="Jarju S."/>
            <person name="Secka A."/>
            <person name="Antonio M."/>
            <person name="Oren A."/>
            <person name="Chaudhuri R.R."/>
            <person name="La Ragione R."/>
            <person name="Hildebrand F."/>
            <person name="Pallen M.J."/>
        </authorList>
    </citation>
    <scope>NUCLEOTIDE SEQUENCE</scope>
    <source>
        <strain evidence="1">ChiHjej11B10-19426</strain>
    </source>
</reference>
<sequence length="269" mass="29817">MKNFWLAVGVAALMLGSACNRQGKTDNIDIIQSYVSKGEVIVADSLPVTLPIEQGCGRVVIRKAPRQTVDVVFDVQDADLLYGKILDVSDTANIRISQIVLPDGSGDGPFGRTVEYDLPMRGAYHLRIGENMMAGEPWGGDFFLELFLGTKIPYTLGRNYFVRNDYEAERLSSPVIATQEQFDAVFDGAAVMGAQPTPIDFSRQYVIAIVEPATDQSVHYTVRNLARIDGKLVLQYRREVGEKRSYSVRPFLMVVVDTLYDGPVELLAE</sequence>
<name>A0A9D2DEP4_9BACT</name>
<evidence type="ECO:0000313" key="2">
    <source>
        <dbReference type="Proteomes" id="UP000824014"/>
    </source>
</evidence>
<accession>A0A9D2DEP4</accession>
<dbReference type="EMBL" id="DXCC01000023">
    <property type="protein sequence ID" value="HIZ15618.1"/>
    <property type="molecule type" value="Genomic_DNA"/>
</dbReference>
<organism evidence="1 2">
    <name type="scientific">Candidatus Tidjanibacter faecipullorum</name>
    <dbReference type="NCBI Taxonomy" id="2838766"/>
    <lineage>
        <taxon>Bacteria</taxon>
        <taxon>Pseudomonadati</taxon>
        <taxon>Bacteroidota</taxon>
        <taxon>Bacteroidia</taxon>
        <taxon>Bacteroidales</taxon>
        <taxon>Rikenellaceae</taxon>
        <taxon>Tidjanibacter</taxon>
    </lineage>
</organism>